<name>A0A0R0LXL2_9MICR</name>
<dbReference type="Gene3D" id="2.30.30.30">
    <property type="match status" value="2"/>
</dbReference>
<dbReference type="InterPro" id="IPR014722">
    <property type="entry name" value="Rib_uL2_dom2"/>
</dbReference>
<evidence type="ECO:0000256" key="3">
    <source>
        <dbReference type="ARBA" id="ARBA00024691"/>
    </source>
</evidence>
<feature type="compositionally biased region" description="Low complexity" evidence="6">
    <location>
        <begin position="485"/>
        <end position="502"/>
    </location>
</feature>
<keyword evidence="8" id="KW-0251">Elongation factor</keyword>
<protein>
    <recommendedName>
        <fullName evidence="4">Chromatin elongation factor SPT5</fullName>
    </recommendedName>
    <alternativeName>
        <fullName evidence="5">Chromatin elongation factor spt5</fullName>
    </alternativeName>
</protein>
<accession>A0A0R0LXL2</accession>
<dbReference type="InterPro" id="IPR005100">
    <property type="entry name" value="NGN-domain"/>
</dbReference>
<feature type="domain" description="KOW" evidence="7">
    <location>
        <begin position="309"/>
        <end position="336"/>
    </location>
</feature>
<comment type="caution">
    <text evidence="8">The sequence shown here is derived from an EMBL/GenBank/DDBJ whole genome shotgun (WGS) entry which is preliminary data.</text>
</comment>
<dbReference type="Pfam" id="PF03439">
    <property type="entry name" value="Spt5-NGN"/>
    <property type="match status" value="1"/>
</dbReference>
<evidence type="ECO:0000256" key="4">
    <source>
        <dbReference type="ARBA" id="ARBA00029865"/>
    </source>
</evidence>
<dbReference type="PANTHER" id="PTHR11125:SF7">
    <property type="entry name" value="TRANSCRIPTION ELONGATION FACTOR SPT5"/>
    <property type="match status" value="1"/>
</dbReference>
<dbReference type="GO" id="GO:0003729">
    <property type="term" value="F:mRNA binding"/>
    <property type="evidence" value="ECO:0007669"/>
    <property type="project" value="TreeGrafter"/>
</dbReference>
<dbReference type="GO" id="GO:0003746">
    <property type="term" value="F:translation elongation factor activity"/>
    <property type="evidence" value="ECO:0007669"/>
    <property type="project" value="UniProtKB-KW"/>
</dbReference>
<feature type="region of interest" description="Disordered" evidence="6">
    <location>
        <begin position="1"/>
        <end position="22"/>
    </location>
</feature>
<dbReference type="OrthoDB" id="28901at2759"/>
<dbReference type="GO" id="GO:0032044">
    <property type="term" value="C:DSIF complex"/>
    <property type="evidence" value="ECO:0007669"/>
    <property type="project" value="TreeGrafter"/>
</dbReference>
<dbReference type="GO" id="GO:0006357">
    <property type="term" value="P:regulation of transcription by RNA polymerase II"/>
    <property type="evidence" value="ECO:0007669"/>
    <property type="project" value="InterPro"/>
</dbReference>
<dbReference type="Gene3D" id="3.30.70.940">
    <property type="entry name" value="NusG, N-terminal domain"/>
    <property type="match status" value="1"/>
</dbReference>
<organism evidence="8 9">
    <name type="scientific">Pseudoloma neurophilia</name>
    <dbReference type="NCBI Taxonomy" id="146866"/>
    <lineage>
        <taxon>Eukaryota</taxon>
        <taxon>Fungi</taxon>
        <taxon>Fungi incertae sedis</taxon>
        <taxon>Microsporidia</taxon>
        <taxon>Pseudoloma</taxon>
    </lineage>
</organism>
<evidence type="ECO:0000256" key="5">
    <source>
        <dbReference type="ARBA" id="ARBA00031006"/>
    </source>
</evidence>
<feature type="region of interest" description="Disordered" evidence="6">
    <location>
        <begin position="44"/>
        <end position="76"/>
    </location>
</feature>
<evidence type="ECO:0000256" key="2">
    <source>
        <dbReference type="ARBA" id="ARBA00023163"/>
    </source>
</evidence>
<dbReference type="InterPro" id="IPR039659">
    <property type="entry name" value="SPT5"/>
</dbReference>
<dbReference type="GO" id="GO:0032784">
    <property type="term" value="P:regulation of DNA-templated transcription elongation"/>
    <property type="evidence" value="ECO:0007669"/>
    <property type="project" value="InterPro"/>
</dbReference>
<dbReference type="InterPro" id="IPR005824">
    <property type="entry name" value="KOW"/>
</dbReference>
<comment type="function">
    <text evidence="3">The SPT4-SPT5 complex mediates both activation and inhibition of transcription elongation, and plays a role in pre-mRNA processing. This complex seems to be important for the stability of the RNA polymerase II elongation machinery on the chromatin template but not for the inherent ability of this machinery to translocate down the gene.</text>
</comment>
<keyword evidence="9" id="KW-1185">Reference proteome</keyword>
<dbReference type="AlphaFoldDB" id="A0A0R0LXL2"/>
<dbReference type="SUPFAM" id="SSF50104">
    <property type="entry name" value="Translation proteins SH3-like domain"/>
    <property type="match status" value="2"/>
</dbReference>
<feature type="compositionally biased region" description="Low complexity" evidence="6">
    <location>
        <begin position="10"/>
        <end position="20"/>
    </location>
</feature>
<dbReference type="GO" id="GO:0006368">
    <property type="term" value="P:transcription elongation by RNA polymerase II"/>
    <property type="evidence" value="ECO:0007669"/>
    <property type="project" value="TreeGrafter"/>
</dbReference>
<dbReference type="InterPro" id="IPR036735">
    <property type="entry name" value="NGN_dom_sf"/>
</dbReference>
<evidence type="ECO:0000259" key="7">
    <source>
        <dbReference type="SMART" id="SM00739"/>
    </source>
</evidence>
<keyword evidence="2" id="KW-0804">Transcription</keyword>
<dbReference type="PANTHER" id="PTHR11125">
    <property type="entry name" value="SUPPRESSOR OF TY 5"/>
    <property type="match status" value="1"/>
</dbReference>
<dbReference type="Pfam" id="PF23284">
    <property type="entry name" value="KOW2_Spt5"/>
    <property type="match status" value="1"/>
</dbReference>
<proteinExistence type="inferred from homology"/>
<evidence type="ECO:0000256" key="6">
    <source>
        <dbReference type="SAM" id="MobiDB-lite"/>
    </source>
</evidence>
<keyword evidence="8" id="KW-0648">Protein biosynthesis</keyword>
<dbReference type="Pfam" id="PF23290">
    <property type="entry name" value="KOW5_SPT5"/>
    <property type="match status" value="1"/>
</dbReference>
<sequence>ASSDTITPLNDSSDFQNDSSFTKDLTRGESWQTFTSKLETKYKKEIESERKKQQIKERISEEISEESELEESDHSLEERVDVKIQSQLRPTQKSPKLFLIRVKTGNERNVFFRLRGEIDRISNPTTSVTQNSDFITETENQNEQISQTNKIFSIIYKESLPGYLYVESHSRQSVLNIIDNIRFIKKKYISAIPLDEMIEVLTFKEQTIIKGTWARVKKGNQKGEIGQIVQQLSPELVKIKFVPFIGNRRELMNIDLFKEKKIIKDEEFKINGQLYDKEGFLIRKMRISELKMNITPTIDEISIFKKNKNIQKGDTIEIEKGELKNIKGKVASISDSHVQILMKDPSQAENDFFKVTVPLDDIKKSHSLGDSVSVNDVNGVIVHLDQRDAIVAFDNFTREEKVPLTKLKKIGTTYQIKKNERRQRHKRDPILGKNVVITTKKYKGYQGTVKDVSRDKLLVELISNLNRIEVDRKDVILHTERGASPHRSPYKSPYSRSPRYTPDIQKTPGAISGYKTPNTISGYKTPSAISG</sequence>
<dbReference type="SMART" id="SM00739">
    <property type="entry name" value="KOW"/>
    <property type="match status" value="3"/>
</dbReference>
<gene>
    <name evidence="8" type="ORF">M153_39100001</name>
</gene>
<feature type="region of interest" description="Disordered" evidence="6">
    <location>
        <begin position="479"/>
        <end position="531"/>
    </location>
</feature>
<dbReference type="Proteomes" id="UP000051530">
    <property type="component" value="Unassembled WGS sequence"/>
</dbReference>
<dbReference type="VEuPathDB" id="MicrosporidiaDB:M153_39100001"/>
<dbReference type="InterPro" id="IPR008991">
    <property type="entry name" value="Translation_prot_SH3-like_sf"/>
</dbReference>
<feature type="compositionally biased region" description="Polar residues" evidence="6">
    <location>
        <begin position="515"/>
        <end position="531"/>
    </location>
</feature>
<reference evidence="8 9" key="1">
    <citation type="submission" date="2015-07" db="EMBL/GenBank/DDBJ databases">
        <title>The genome of Pseudoloma neurophilia, a relevant intracellular parasite of the zebrafish.</title>
        <authorList>
            <person name="Ndikumana S."/>
            <person name="Pelin A."/>
            <person name="Sanders J."/>
            <person name="Corradi N."/>
        </authorList>
    </citation>
    <scope>NUCLEOTIDE SEQUENCE [LARGE SCALE GENOMIC DNA]</scope>
    <source>
        <strain evidence="8 9">MK1</strain>
    </source>
</reference>
<feature type="compositionally biased region" description="Acidic residues" evidence="6">
    <location>
        <begin position="62"/>
        <end position="71"/>
    </location>
</feature>
<evidence type="ECO:0000313" key="8">
    <source>
        <dbReference type="EMBL" id="KRH92629.1"/>
    </source>
</evidence>
<dbReference type="InterPro" id="IPR041978">
    <property type="entry name" value="KOW_Spt5_5"/>
</dbReference>
<evidence type="ECO:0000256" key="1">
    <source>
        <dbReference type="ARBA" id="ARBA00006956"/>
    </source>
</evidence>
<feature type="non-terminal residue" evidence="8">
    <location>
        <position position="1"/>
    </location>
</feature>
<dbReference type="EMBL" id="LGUB01000785">
    <property type="protein sequence ID" value="KRH92629.1"/>
    <property type="molecule type" value="Genomic_DNA"/>
</dbReference>
<feature type="domain" description="KOW" evidence="7">
    <location>
        <begin position="428"/>
        <end position="455"/>
    </location>
</feature>
<dbReference type="InterPro" id="IPR041975">
    <property type="entry name" value="KOW_Spt5_2"/>
</dbReference>
<feature type="compositionally biased region" description="Basic and acidic residues" evidence="6">
    <location>
        <begin position="44"/>
        <end position="61"/>
    </location>
</feature>
<feature type="domain" description="KOW" evidence="7">
    <location>
        <begin position="207"/>
        <end position="234"/>
    </location>
</feature>
<comment type="similarity">
    <text evidence="1">Belongs to the SPT5 family.</text>
</comment>
<feature type="non-terminal residue" evidence="8">
    <location>
        <position position="531"/>
    </location>
</feature>
<evidence type="ECO:0000313" key="9">
    <source>
        <dbReference type="Proteomes" id="UP000051530"/>
    </source>
</evidence>